<dbReference type="Gene3D" id="3.30.420.10">
    <property type="entry name" value="Ribonuclease H-like superfamily/Ribonuclease H"/>
    <property type="match status" value="2"/>
</dbReference>
<organism evidence="1 2">
    <name type="scientific">Aromia moschata</name>
    <dbReference type="NCBI Taxonomy" id="1265417"/>
    <lineage>
        <taxon>Eukaryota</taxon>
        <taxon>Metazoa</taxon>
        <taxon>Ecdysozoa</taxon>
        <taxon>Arthropoda</taxon>
        <taxon>Hexapoda</taxon>
        <taxon>Insecta</taxon>
        <taxon>Pterygota</taxon>
        <taxon>Neoptera</taxon>
        <taxon>Endopterygota</taxon>
        <taxon>Coleoptera</taxon>
        <taxon>Polyphaga</taxon>
        <taxon>Cucujiformia</taxon>
        <taxon>Chrysomeloidea</taxon>
        <taxon>Cerambycidae</taxon>
        <taxon>Cerambycinae</taxon>
        <taxon>Callichromatini</taxon>
        <taxon>Aromia</taxon>
    </lineage>
</organism>
<proteinExistence type="predicted"/>
<keyword evidence="2" id="KW-1185">Reference proteome</keyword>
<dbReference type="Proteomes" id="UP001162162">
    <property type="component" value="Unassembled WGS sequence"/>
</dbReference>
<dbReference type="InterPro" id="IPR036397">
    <property type="entry name" value="RNaseH_sf"/>
</dbReference>
<dbReference type="AlphaFoldDB" id="A0AAV8ZG71"/>
<name>A0AAV8ZG71_9CUCU</name>
<comment type="caution">
    <text evidence="1">The sequence shown here is derived from an EMBL/GenBank/DDBJ whole genome shotgun (WGS) entry which is preliminary data.</text>
</comment>
<evidence type="ECO:0000313" key="1">
    <source>
        <dbReference type="EMBL" id="KAJ8963208.1"/>
    </source>
</evidence>
<reference evidence="1" key="1">
    <citation type="journal article" date="2023" name="Insect Mol. Biol.">
        <title>Genome sequencing provides insights into the evolution of gene families encoding plant cell wall-degrading enzymes in longhorned beetles.</title>
        <authorList>
            <person name="Shin N.R."/>
            <person name="Okamura Y."/>
            <person name="Kirsch R."/>
            <person name="Pauchet Y."/>
        </authorList>
    </citation>
    <scope>NUCLEOTIDE SEQUENCE</scope>
    <source>
        <strain evidence="1">AMC_N1</strain>
    </source>
</reference>
<sequence length="232" mass="26964">MTKFLETGSVLDIKTSKKWLNEGDAASVLALHSVREAPRLSLRRRAIETEISKSHLQIIFKHNRILPFKPKFRHTLEEGDEAKRLDFCLEMGNRVLNDVGFHKRILFSDESTFSTNGVVSSQHCRCWNGCLAHHAVTVRKWLNSEFNEHWIGRDDPILWPPRSPDLTILDFYIWGCLKQTVYREPLENDEEQLKTRIQNAVKSLSIEEIRNSFNEFRARIEICAEKGGALFE</sequence>
<dbReference type="PANTHER" id="PTHR47326:SF1">
    <property type="entry name" value="HTH PSQ-TYPE DOMAIN-CONTAINING PROTEIN"/>
    <property type="match status" value="1"/>
</dbReference>
<dbReference type="PANTHER" id="PTHR47326">
    <property type="entry name" value="TRANSPOSABLE ELEMENT TC3 TRANSPOSASE-LIKE PROTEIN"/>
    <property type="match status" value="1"/>
</dbReference>
<accession>A0AAV8ZG71</accession>
<protein>
    <submittedName>
        <fullName evidence="1">Uncharacterized protein</fullName>
    </submittedName>
</protein>
<gene>
    <name evidence="1" type="ORF">NQ318_018674</name>
</gene>
<evidence type="ECO:0000313" key="2">
    <source>
        <dbReference type="Proteomes" id="UP001162162"/>
    </source>
</evidence>
<dbReference type="EMBL" id="JAPWTK010000001">
    <property type="protein sequence ID" value="KAJ8963208.1"/>
    <property type="molecule type" value="Genomic_DNA"/>
</dbReference>
<dbReference type="GO" id="GO:0003676">
    <property type="term" value="F:nucleic acid binding"/>
    <property type="evidence" value="ECO:0007669"/>
    <property type="project" value="InterPro"/>
</dbReference>